<evidence type="ECO:0000313" key="5">
    <source>
        <dbReference type="EMBL" id="MDH6284107.1"/>
    </source>
</evidence>
<reference evidence="5 6" key="1">
    <citation type="submission" date="2023-04" db="EMBL/GenBank/DDBJ databases">
        <title>Forest soil microbial communities from Buena Vista Peninsula, Colon Province, Panama.</title>
        <authorList>
            <person name="Bouskill N."/>
        </authorList>
    </citation>
    <scope>NUCLEOTIDE SEQUENCE [LARGE SCALE GENOMIC DNA]</scope>
    <source>
        <strain evidence="5 6">CFH S0262</strain>
    </source>
</reference>
<accession>A0ABT6MII1</accession>
<feature type="signal peptide" evidence="3">
    <location>
        <begin position="1"/>
        <end position="25"/>
    </location>
</feature>
<evidence type="ECO:0000313" key="6">
    <source>
        <dbReference type="Proteomes" id="UP001160334"/>
    </source>
</evidence>
<protein>
    <recommendedName>
        <fullName evidence="4">VWFA domain-containing protein</fullName>
    </recommendedName>
</protein>
<feature type="region of interest" description="Disordered" evidence="1">
    <location>
        <begin position="856"/>
        <end position="935"/>
    </location>
</feature>
<keyword evidence="2" id="KW-1133">Transmembrane helix</keyword>
<dbReference type="Gene3D" id="3.40.50.410">
    <property type="entry name" value="von Willebrand factor, type A domain"/>
    <property type="match status" value="1"/>
</dbReference>
<name>A0ABT6MII1_9NOCA</name>
<feature type="compositionally biased region" description="Pro residues" evidence="1">
    <location>
        <begin position="915"/>
        <end position="935"/>
    </location>
</feature>
<keyword evidence="2" id="KW-0472">Membrane</keyword>
<evidence type="ECO:0000256" key="3">
    <source>
        <dbReference type="SAM" id="SignalP"/>
    </source>
</evidence>
<gene>
    <name evidence="5" type="ORF">M2280_005359</name>
</gene>
<comment type="caution">
    <text evidence="5">The sequence shown here is derived from an EMBL/GenBank/DDBJ whole genome shotgun (WGS) entry which is preliminary data.</text>
</comment>
<feature type="transmembrane region" description="Helical" evidence="2">
    <location>
        <begin position="669"/>
        <end position="691"/>
    </location>
</feature>
<organism evidence="5 6">
    <name type="scientific">Prescottella agglutinans</name>
    <dbReference type="NCBI Taxonomy" id="1644129"/>
    <lineage>
        <taxon>Bacteria</taxon>
        <taxon>Bacillati</taxon>
        <taxon>Actinomycetota</taxon>
        <taxon>Actinomycetes</taxon>
        <taxon>Mycobacteriales</taxon>
        <taxon>Nocardiaceae</taxon>
        <taxon>Prescottella</taxon>
    </lineage>
</organism>
<feature type="domain" description="VWFA" evidence="4">
    <location>
        <begin position="55"/>
        <end position="284"/>
    </location>
</feature>
<dbReference type="PROSITE" id="PS50234">
    <property type="entry name" value="VWFA"/>
    <property type="match status" value="1"/>
</dbReference>
<dbReference type="EMBL" id="JARXVC010000018">
    <property type="protein sequence ID" value="MDH6284107.1"/>
    <property type="molecule type" value="Genomic_DNA"/>
</dbReference>
<dbReference type="InterPro" id="IPR002035">
    <property type="entry name" value="VWF_A"/>
</dbReference>
<proteinExistence type="predicted"/>
<keyword evidence="6" id="KW-1185">Reference proteome</keyword>
<feature type="chain" id="PRO_5046822937" description="VWFA domain-containing protein" evidence="3">
    <location>
        <begin position="26"/>
        <end position="935"/>
    </location>
</feature>
<sequence>MGRMWGAVGAVLAGLVLASAPPAIAQPMAAPSTGGAARTAVDDFGACMAAQREGDLLLLIDESSSLKTSDPDGARVRAATHLLDQLAGYGERAGVTLDVAVAGFAQDYRPRVPFAELSESSVPGLRSAVDEFRGRTGGDDTDYWVALDGARKALAERGPDRCQAIAWFSDGKLDYSTDTGREKSYAPGVKIGSQRDVDQVIASAQESICRPGGVADQLRSSGVVTLGVGLAAGTATESDFNLMRSIATGDPGAAGPCGAILDPRPGEFFLAQNINDLLFAFDAMSTPGQAPIHQQSGVCVRVLCEDAKHRFVLDSSIGAVSILARSDGGGRDVYLVLPTGEQLVMKVGAVGSTQTLDSPVGPVAYTWHSPEAISIEMSNGASSQAWSGAWALAFVDPSGSKPGARSESNIHIAGNLFPAWVGQEHEVVHSGEVTKGVTFGVVDAQRAQIDPAQVLGDVRLSATVIGPDGHETVIANGLRKDQLGTPVDLDLTAVPPGQSTMRMELDVTTAAATGPDGSRVSGTELAPSVVDMPLNVAAPLGFPTVGGRLDFGTVEGAGAHTAGLQVTGPGCLWLPTMSAPSLKVLASPDEVGAVSAGADQAGSQDSCLMLGDGESAELPVTLNTENEANGTLNGVLAVSIAPTGEFDRTMTVEVPFSADVQKPLNPINFWIALIAALILGPGIPLLLLYLTKWLTAKIPAKPLSAELLPITISGQTVLRDGAPFTLRETDLINLVPGLGDPVRELTVHGVTMKTHVGPSPLGAGFVTAQATGRVGASSHTPSTHGKHLAARLPLAVHNSWVVFHDPTGPEDRADVLLLVGADTSQLRRLELVDDINRRLPSLLCELRSRWAAVNPGSGPDAVQPAPQPSAFGGFGSGQPSTAGFDFVGSPGTSGHPFGGASGQPLEPNTGGAQPGPNPGPAPDAPPPSAPEPFRF</sequence>
<keyword evidence="2" id="KW-0812">Transmembrane</keyword>
<evidence type="ECO:0000256" key="2">
    <source>
        <dbReference type="SAM" id="Phobius"/>
    </source>
</evidence>
<dbReference type="Proteomes" id="UP001160334">
    <property type="component" value="Unassembled WGS sequence"/>
</dbReference>
<evidence type="ECO:0000256" key="1">
    <source>
        <dbReference type="SAM" id="MobiDB-lite"/>
    </source>
</evidence>
<dbReference type="SUPFAM" id="SSF53300">
    <property type="entry name" value="vWA-like"/>
    <property type="match status" value="1"/>
</dbReference>
<keyword evidence="3" id="KW-0732">Signal</keyword>
<dbReference type="InterPro" id="IPR036465">
    <property type="entry name" value="vWFA_dom_sf"/>
</dbReference>
<evidence type="ECO:0000259" key="4">
    <source>
        <dbReference type="PROSITE" id="PS50234"/>
    </source>
</evidence>